<evidence type="ECO:0000256" key="1">
    <source>
        <dbReference type="ARBA" id="ARBA00022962"/>
    </source>
</evidence>
<evidence type="ECO:0000313" key="3">
    <source>
        <dbReference type="EMBL" id="QEK77760.1"/>
    </source>
</evidence>
<protein>
    <submittedName>
        <fullName evidence="3">Class II glutamine amidotransferase</fullName>
    </submittedName>
</protein>
<reference evidence="3 4" key="1">
    <citation type="submission" date="2017-08" db="EMBL/GenBank/DDBJ databases">
        <title>Resequencing and Reannotation of the genome of Pyrococcus furiosus type strain DSM3638.</title>
        <authorList>
            <person name="Reichelt R.M."/>
            <person name="Bunk B."/>
        </authorList>
    </citation>
    <scope>NUCLEOTIDE SEQUENCE [LARGE SCALE GENOMIC DNA]</scope>
    <source>
        <strain evidence="3 4">DSM 3638</strain>
    </source>
</reference>
<organism evidence="3 4">
    <name type="scientific">Pyrococcus furiosus (strain ATCC 43587 / DSM 3638 / JCM 8422 / Vc1)</name>
    <dbReference type="NCBI Taxonomy" id="186497"/>
    <lineage>
        <taxon>Archaea</taxon>
        <taxon>Methanobacteriati</taxon>
        <taxon>Methanobacteriota</taxon>
        <taxon>Thermococci</taxon>
        <taxon>Thermococcales</taxon>
        <taxon>Thermococcaceae</taxon>
        <taxon>Pyrococcus</taxon>
    </lineage>
</organism>
<gene>
    <name evidence="3" type="ORF">PFDSM3638_00045</name>
</gene>
<dbReference type="CDD" id="cd01908">
    <property type="entry name" value="YafJ"/>
    <property type="match status" value="1"/>
</dbReference>
<dbReference type="Gene3D" id="3.60.20.10">
    <property type="entry name" value="Glutamine Phosphoribosylpyrophosphate, subunit 1, domain 1"/>
    <property type="match status" value="1"/>
</dbReference>
<dbReference type="InterPro" id="IPR029055">
    <property type="entry name" value="Ntn_hydrolases_N"/>
</dbReference>
<keyword evidence="1 3" id="KW-0315">Glutamine amidotransferase</keyword>
<sequence>MCRILLAVGEGQRIVPWIEAFVKASENDPYKEARGKGRSHKDGWGYVLITEDYVKHYKSRRPVFEDEEVDELKGSISNFSVLMAHSRAASQGSVETFNAQPFSFGSPHGYQLYFMHNGDLNKSMLLEALKLPAEKFLNVSDSYVAGMYASLFITSQEDEEIVKAISALKEVVNTSLNVGMILASPGKLKVVGVAYMREEFLERKAERDYMRLISFPDSDLFVLASSTLELYTYFPVDDVPNATLFALDVNLKEKEFEVRKYSF</sequence>
<name>A0A5C0XSR1_PYRFU</name>
<dbReference type="GeneID" id="41711811"/>
<dbReference type="InterPro" id="IPR026869">
    <property type="entry name" value="EgtC-like"/>
</dbReference>
<keyword evidence="3" id="KW-0808">Transferase</keyword>
<dbReference type="Proteomes" id="UP000324354">
    <property type="component" value="Chromosome"/>
</dbReference>
<dbReference type="GeneID" id="13301085"/>
<dbReference type="GO" id="GO:0016740">
    <property type="term" value="F:transferase activity"/>
    <property type="evidence" value="ECO:0007669"/>
    <property type="project" value="UniProtKB-KW"/>
</dbReference>
<dbReference type="EMBL" id="CP023154">
    <property type="protein sequence ID" value="QEK77760.1"/>
    <property type="molecule type" value="Genomic_DNA"/>
</dbReference>
<dbReference type="OrthoDB" id="350529at2157"/>
<dbReference type="AlphaFoldDB" id="A0A5C0XSR1"/>
<dbReference type="PANTHER" id="PTHR42824">
    <property type="entry name" value="GLUTAMINE AMIDOTRANSFERASE"/>
    <property type="match status" value="1"/>
</dbReference>
<dbReference type="PROSITE" id="PS51278">
    <property type="entry name" value="GATASE_TYPE_2"/>
    <property type="match status" value="1"/>
</dbReference>
<dbReference type="Pfam" id="PF13230">
    <property type="entry name" value="GATase_4"/>
    <property type="match status" value="1"/>
</dbReference>
<proteinExistence type="predicted"/>
<dbReference type="PANTHER" id="PTHR42824:SF1">
    <property type="entry name" value="GLUTAMINE AMIDOTRANSFERASE YAFJ-RELATED"/>
    <property type="match status" value="1"/>
</dbReference>
<dbReference type="RefSeq" id="WP_011011137.1">
    <property type="nucleotide sequence ID" value="NC_003413.1"/>
</dbReference>
<dbReference type="InterPro" id="IPR017932">
    <property type="entry name" value="GATase_2_dom"/>
</dbReference>
<dbReference type="SUPFAM" id="SSF56235">
    <property type="entry name" value="N-terminal nucleophile aminohydrolases (Ntn hydrolases)"/>
    <property type="match status" value="1"/>
</dbReference>
<evidence type="ECO:0000259" key="2">
    <source>
        <dbReference type="PROSITE" id="PS51278"/>
    </source>
</evidence>
<evidence type="ECO:0000313" key="4">
    <source>
        <dbReference type="Proteomes" id="UP000324354"/>
    </source>
</evidence>
<accession>A0A5C0XSR1</accession>
<feature type="domain" description="Glutamine amidotransferase type-2" evidence="2">
    <location>
        <begin position="2"/>
        <end position="263"/>
    </location>
</feature>